<feature type="region of interest" description="Disordered" evidence="14">
    <location>
        <begin position="84"/>
        <end position="103"/>
    </location>
</feature>
<reference evidence="15" key="1">
    <citation type="journal article" date="2021" name="bioRxiv">
        <title>Whole Genome Assembly and Annotation of Northern Wild Rice, Zizania palustris L., Supports a Whole Genome Duplication in the Zizania Genus.</title>
        <authorList>
            <person name="Haas M."/>
            <person name="Kono T."/>
            <person name="Macchietto M."/>
            <person name="Millas R."/>
            <person name="McGilp L."/>
            <person name="Shao M."/>
            <person name="Duquette J."/>
            <person name="Hirsch C.N."/>
            <person name="Kimball J."/>
        </authorList>
    </citation>
    <scope>NUCLEOTIDE SEQUENCE</scope>
    <source>
        <tissue evidence="15">Fresh leaf tissue</tissue>
    </source>
</reference>
<dbReference type="OrthoDB" id="270584at2759"/>
<accession>A0A8J5TB29</accession>
<comment type="caution">
    <text evidence="15">The sequence shown here is derived from an EMBL/GenBank/DDBJ whole genome shotgun (WGS) entry which is preliminary data.</text>
</comment>
<feature type="repeat" description="Solcar" evidence="12">
    <location>
        <begin position="120"/>
        <end position="204"/>
    </location>
</feature>
<dbReference type="GO" id="GO:0009706">
    <property type="term" value="C:chloroplast inner membrane"/>
    <property type="evidence" value="ECO:0007669"/>
    <property type="project" value="UniProtKB-SubCell"/>
</dbReference>
<feature type="repeat" description="Solcar" evidence="12">
    <location>
        <begin position="215"/>
        <end position="299"/>
    </location>
</feature>
<dbReference type="Proteomes" id="UP000729402">
    <property type="component" value="Unassembled WGS sequence"/>
</dbReference>
<gene>
    <name evidence="15" type="ORF">GUJ93_ZPchr0006g43692</name>
</gene>
<evidence type="ECO:0000256" key="10">
    <source>
        <dbReference type="ARBA" id="ARBA00023128"/>
    </source>
</evidence>
<keyword evidence="9" id="KW-1133">Transmembrane helix</keyword>
<comment type="similarity">
    <text evidence="3 13">Belongs to the mitochondrial carrier (TC 2.A.29) family.</text>
</comment>
<evidence type="ECO:0000256" key="13">
    <source>
        <dbReference type="RuleBase" id="RU000488"/>
    </source>
</evidence>
<keyword evidence="8" id="KW-0999">Mitochondrion inner membrane</keyword>
<evidence type="ECO:0000256" key="14">
    <source>
        <dbReference type="SAM" id="MobiDB-lite"/>
    </source>
</evidence>
<evidence type="ECO:0000256" key="8">
    <source>
        <dbReference type="ARBA" id="ARBA00022792"/>
    </source>
</evidence>
<sequence>MVTRNNGGALAVDRKGWFPEIALPWSSEAECNRRLEFPRRAPLFASVGLNVSTGAPREQERKGGRGPTDNCDVARQLAAAEAELQGGEAARKKQQQQKGRKKKLGGGLLALRKVRVKVGNPHLRRLLSGAIAGAVSRTFVAPLETIRTHLMVGSCSAGSMGEVFQWIMRTEGWTGLFRGNAVNVLRVAPSKAIEHFTYDTAKKYLTPEEGEPPKIPIPTPLVAGALAGVASTLCTYPMELVKTRLTIEKDAYDNVLHAFVKIAREGGPLELYRGLAPSLIGVVPYAAANFYAYESLRQLYRRATGRAEVSSAATLLIGSAAGAIASTATFPLEVARKQMQVGAVGGRQVYRNVIHAMYCIFRNEGAAGLYRGLGPSCIKLMPAAGISFMCYEALKKILVEEAAELEAVEEEEDKEKVA</sequence>
<dbReference type="PROSITE" id="PS50920">
    <property type="entry name" value="SOLCAR"/>
    <property type="match status" value="3"/>
</dbReference>
<organism evidence="15 16">
    <name type="scientific">Zizania palustris</name>
    <name type="common">Northern wild rice</name>
    <dbReference type="NCBI Taxonomy" id="103762"/>
    <lineage>
        <taxon>Eukaryota</taxon>
        <taxon>Viridiplantae</taxon>
        <taxon>Streptophyta</taxon>
        <taxon>Embryophyta</taxon>
        <taxon>Tracheophyta</taxon>
        <taxon>Spermatophyta</taxon>
        <taxon>Magnoliopsida</taxon>
        <taxon>Liliopsida</taxon>
        <taxon>Poales</taxon>
        <taxon>Poaceae</taxon>
        <taxon>BOP clade</taxon>
        <taxon>Oryzoideae</taxon>
        <taxon>Oryzeae</taxon>
        <taxon>Zizaniinae</taxon>
        <taxon>Zizania</taxon>
    </lineage>
</organism>
<dbReference type="AlphaFoldDB" id="A0A8J5TB29"/>
<protein>
    <submittedName>
        <fullName evidence="15">Uncharacterized protein</fullName>
    </submittedName>
</protein>
<evidence type="ECO:0000256" key="5">
    <source>
        <dbReference type="ARBA" id="ARBA00022692"/>
    </source>
</evidence>
<keyword evidence="16" id="KW-1185">Reference proteome</keyword>
<evidence type="ECO:0000313" key="16">
    <source>
        <dbReference type="Proteomes" id="UP000729402"/>
    </source>
</evidence>
<evidence type="ECO:0000313" key="15">
    <source>
        <dbReference type="EMBL" id="KAG8070371.1"/>
    </source>
</evidence>
<keyword evidence="7" id="KW-0934">Plastid</keyword>
<evidence type="ECO:0000256" key="2">
    <source>
        <dbReference type="ARBA" id="ARBA00004478"/>
    </source>
</evidence>
<feature type="region of interest" description="Disordered" evidence="14">
    <location>
        <begin position="51"/>
        <end position="71"/>
    </location>
</feature>
<evidence type="ECO:0000256" key="6">
    <source>
        <dbReference type="ARBA" id="ARBA00022737"/>
    </source>
</evidence>
<dbReference type="FunFam" id="1.50.40.10:FF:000150">
    <property type="entry name" value="Adenine nucleotide transporter BT1, chloroplastic/mitochondrial"/>
    <property type="match status" value="1"/>
</dbReference>
<name>A0A8J5TB29_ZIZPA</name>
<evidence type="ECO:0000256" key="9">
    <source>
        <dbReference type="ARBA" id="ARBA00022989"/>
    </source>
</evidence>
<reference evidence="15" key="2">
    <citation type="submission" date="2021-02" db="EMBL/GenBank/DDBJ databases">
        <authorList>
            <person name="Kimball J.A."/>
            <person name="Haas M.W."/>
            <person name="Macchietto M."/>
            <person name="Kono T."/>
            <person name="Duquette J."/>
            <person name="Shao M."/>
        </authorList>
    </citation>
    <scope>NUCLEOTIDE SEQUENCE</scope>
    <source>
        <tissue evidence="15">Fresh leaf tissue</tissue>
    </source>
</reference>
<dbReference type="Pfam" id="PF00153">
    <property type="entry name" value="Mito_carr"/>
    <property type="match status" value="3"/>
</dbReference>
<evidence type="ECO:0000256" key="7">
    <source>
        <dbReference type="ARBA" id="ARBA00022780"/>
    </source>
</evidence>
<proteinExistence type="inferred from homology"/>
<keyword evidence="11 12" id="KW-0472">Membrane</keyword>
<evidence type="ECO:0000256" key="3">
    <source>
        <dbReference type="ARBA" id="ARBA00006375"/>
    </source>
</evidence>
<evidence type="ECO:0000256" key="4">
    <source>
        <dbReference type="ARBA" id="ARBA00022448"/>
    </source>
</evidence>
<evidence type="ECO:0000256" key="12">
    <source>
        <dbReference type="PROSITE-ProRule" id="PRU00282"/>
    </source>
</evidence>
<dbReference type="PANTHER" id="PTHR24089">
    <property type="entry name" value="SOLUTE CARRIER FAMILY 25"/>
    <property type="match status" value="1"/>
</dbReference>
<evidence type="ECO:0000256" key="11">
    <source>
        <dbReference type="ARBA" id="ARBA00023136"/>
    </source>
</evidence>
<keyword evidence="6" id="KW-0677">Repeat</keyword>
<dbReference type="GO" id="GO:0015748">
    <property type="term" value="P:organophosphate ester transport"/>
    <property type="evidence" value="ECO:0007669"/>
    <property type="project" value="UniProtKB-ARBA"/>
</dbReference>
<dbReference type="GO" id="GO:0055085">
    <property type="term" value="P:transmembrane transport"/>
    <property type="evidence" value="ECO:0007669"/>
    <property type="project" value="UniProtKB-ARBA"/>
</dbReference>
<feature type="compositionally biased region" description="Basic residues" evidence="14">
    <location>
        <begin position="92"/>
        <end position="103"/>
    </location>
</feature>
<evidence type="ECO:0000256" key="1">
    <source>
        <dbReference type="ARBA" id="ARBA00004448"/>
    </source>
</evidence>
<keyword evidence="4 13" id="KW-0813">Transport</keyword>
<keyword evidence="7" id="KW-1001">Plastid inner membrane</keyword>
<feature type="repeat" description="Solcar" evidence="12">
    <location>
        <begin position="309"/>
        <end position="397"/>
    </location>
</feature>
<dbReference type="GO" id="GO:0005743">
    <property type="term" value="C:mitochondrial inner membrane"/>
    <property type="evidence" value="ECO:0007669"/>
    <property type="project" value="UniProtKB-SubCell"/>
</dbReference>
<keyword evidence="5 12" id="KW-0812">Transmembrane</keyword>
<keyword evidence="10" id="KW-0496">Mitochondrion</keyword>
<dbReference type="EMBL" id="JAAALK010000283">
    <property type="protein sequence ID" value="KAG8070371.1"/>
    <property type="molecule type" value="Genomic_DNA"/>
</dbReference>
<comment type="subcellular location">
    <subcellularLocation>
        <location evidence="1">Mitochondrion inner membrane</location>
        <topology evidence="1">Multi-pass membrane protein</topology>
    </subcellularLocation>
    <subcellularLocation>
        <location evidence="2">Plastid</location>
        <location evidence="2">Chloroplast inner membrane</location>
        <topology evidence="2">Multi-pass membrane protein</topology>
    </subcellularLocation>
</comment>
<dbReference type="InterPro" id="IPR018108">
    <property type="entry name" value="MCP_transmembrane"/>
</dbReference>